<dbReference type="InterPro" id="IPR017437">
    <property type="entry name" value="ATP-NAD_kinase_PpnK-typ_C"/>
</dbReference>
<keyword evidence="6" id="KW-0067">ATP-binding</keyword>
<comment type="catalytic activity">
    <reaction evidence="5 6">
        <text>NAD(+) + ATP = ADP + NADP(+) + H(+)</text>
        <dbReference type="Rhea" id="RHEA:18629"/>
        <dbReference type="ChEBI" id="CHEBI:15378"/>
        <dbReference type="ChEBI" id="CHEBI:30616"/>
        <dbReference type="ChEBI" id="CHEBI:57540"/>
        <dbReference type="ChEBI" id="CHEBI:58349"/>
        <dbReference type="ChEBI" id="CHEBI:456216"/>
        <dbReference type="EC" id="2.7.1.23"/>
    </reaction>
</comment>
<feature type="binding site" evidence="6">
    <location>
        <begin position="170"/>
        <end position="171"/>
    </location>
    <ligand>
        <name>NAD(+)</name>
        <dbReference type="ChEBI" id="CHEBI:57540"/>
    </ligand>
</feature>
<evidence type="ECO:0000256" key="6">
    <source>
        <dbReference type="HAMAP-Rule" id="MF_00361"/>
    </source>
</evidence>
<dbReference type="EC" id="2.7.1.23" evidence="6"/>
<dbReference type="InterPro" id="IPR017438">
    <property type="entry name" value="ATP-NAD_kinase_N"/>
</dbReference>
<dbReference type="GO" id="GO:0046872">
    <property type="term" value="F:metal ion binding"/>
    <property type="evidence" value="ECO:0007669"/>
    <property type="project" value="UniProtKB-UniRule"/>
</dbReference>
<sequence>MLKILPGRHQNFLVNPGRSRLFQKQKKPQRSMIFGIIANTQIPRIWDVLPDFLVWLKSKGAQIIVCEDLRDHLKDSKLNFLPPDKLAAKSNMVLSFGGDGTLLSTARKIGRSQTPIMGVNLGGLGYLAEISLGSLQPRIEELLSGSYRVEDRMVLRCRVEGKPDEYFALNDIIIGKGAAHRVVNIRTTIGGRYLNTYTGDGLIVATPTGSTAYSLSSGGPIVEPSLGALIVNPIAPHTLADRPIVIGGDKEIEALVEGSPNELTLVADGQVKCQLGPGDRVLIQRADFVTKLALFHDKYFYDVLREKLKWGDSPYKRTTSE</sequence>
<dbReference type="AlphaFoldDB" id="A0A532V261"/>
<dbReference type="GO" id="GO:0005524">
    <property type="term" value="F:ATP binding"/>
    <property type="evidence" value="ECO:0007669"/>
    <property type="project" value="UniProtKB-KW"/>
</dbReference>
<dbReference type="Gene3D" id="3.40.50.10330">
    <property type="entry name" value="Probable inorganic polyphosphate/atp-NAD kinase, domain 1"/>
    <property type="match status" value="1"/>
</dbReference>
<comment type="caution">
    <text evidence="7">The sequence shown here is derived from an EMBL/GenBank/DDBJ whole genome shotgun (WGS) entry which is preliminary data.</text>
</comment>
<comment type="caution">
    <text evidence="6">Lacks conserved residue(s) required for the propagation of feature annotation.</text>
</comment>
<name>A0A532V261_UNCL8</name>
<dbReference type="EMBL" id="NJBN01000003">
    <property type="protein sequence ID" value="TKJ41273.1"/>
    <property type="molecule type" value="Genomic_DNA"/>
</dbReference>
<dbReference type="GO" id="GO:0006741">
    <property type="term" value="P:NADP+ biosynthetic process"/>
    <property type="evidence" value="ECO:0007669"/>
    <property type="project" value="UniProtKB-UniRule"/>
</dbReference>
<feature type="binding site" evidence="6">
    <location>
        <position position="200"/>
    </location>
    <ligand>
        <name>NAD(+)</name>
        <dbReference type="ChEBI" id="CHEBI:57540"/>
    </ligand>
</feature>
<keyword evidence="4 6" id="KW-0520">NAD</keyword>
<feature type="binding site" evidence="6">
    <location>
        <position position="235"/>
    </location>
    <ligand>
        <name>NAD(+)</name>
        <dbReference type="ChEBI" id="CHEBI:57540"/>
    </ligand>
</feature>
<feature type="binding site" evidence="6">
    <location>
        <position position="270"/>
    </location>
    <ligand>
        <name>NAD(+)</name>
        <dbReference type="ChEBI" id="CHEBI:57540"/>
    </ligand>
</feature>
<protein>
    <recommendedName>
        <fullName evidence="6">NAD kinase</fullName>
        <ecNumber evidence="6">2.7.1.23</ecNumber>
    </recommendedName>
    <alternativeName>
        <fullName evidence="6">ATP-dependent NAD kinase</fullName>
    </alternativeName>
</protein>
<feature type="active site" description="Proton acceptor" evidence="6">
    <location>
        <position position="99"/>
    </location>
</feature>
<reference evidence="7 8" key="1">
    <citation type="submission" date="2017-06" db="EMBL/GenBank/DDBJ databases">
        <title>Novel microbial phyla capable of carbon fixation and sulfur reduction in deep-sea sediments.</title>
        <authorList>
            <person name="Huang J."/>
            <person name="Baker B."/>
            <person name="Wang Y."/>
        </authorList>
    </citation>
    <scope>NUCLEOTIDE SEQUENCE [LARGE SCALE GENOMIC DNA]</scope>
    <source>
        <strain evidence="7">B3_LCP</strain>
    </source>
</reference>
<comment type="cofactor">
    <cofactor evidence="6">
        <name>a divalent metal cation</name>
        <dbReference type="ChEBI" id="CHEBI:60240"/>
    </cofactor>
</comment>
<feature type="binding site" evidence="6">
    <location>
        <position position="181"/>
    </location>
    <ligand>
        <name>NAD(+)</name>
        <dbReference type="ChEBI" id="CHEBI:57540"/>
    </ligand>
</feature>
<dbReference type="InterPro" id="IPR016064">
    <property type="entry name" value="NAD/diacylglycerol_kinase_sf"/>
</dbReference>
<dbReference type="Proteomes" id="UP000319619">
    <property type="component" value="Unassembled WGS sequence"/>
</dbReference>
<keyword evidence="6" id="KW-0547">Nucleotide-binding</keyword>
<dbReference type="PANTHER" id="PTHR20275:SF0">
    <property type="entry name" value="NAD KINASE"/>
    <property type="match status" value="1"/>
</dbReference>
<evidence type="ECO:0000256" key="2">
    <source>
        <dbReference type="ARBA" id="ARBA00022777"/>
    </source>
</evidence>
<feature type="binding site" evidence="6">
    <location>
        <begin position="211"/>
        <end position="216"/>
    </location>
    <ligand>
        <name>NAD(+)</name>
        <dbReference type="ChEBI" id="CHEBI:57540"/>
    </ligand>
</feature>
<accession>A0A532V261</accession>
<proteinExistence type="inferred from homology"/>
<dbReference type="Pfam" id="PF01513">
    <property type="entry name" value="NAD_kinase"/>
    <property type="match status" value="1"/>
</dbReference>
<dbReference type="GO" id="GO:0003951">
    <property type="term" value="F:NAD+ kinase activity"/>
    <property type="evidence" value="ECO:0007669"/>
    <property type="project" value="UniProtKB-UniRule"/>
</dbReference>
<dbReference type="InterPro" id="IPR002504">
    <property type="entry name" value="NADK"/>
</dbReference>
<comment type="function">
    <text evidence="6">Involved in the regulation of the intracellular balance of NAD and NADP, and is a key enzyme in the biosynthesis of NADP. Catalyzes specifically the phosphorylation on 2'-hydroxyl of the adenosine moiety of NAD to yield NADP.</text>
</comment>
<evidence type="ECO:0000256" key="3">
    <source>
        <dbReference type="ARBA" id="ARBA00022857"/>
    </source>
</evidence>
<dbReference type="SUPFAM" id="SSF111331">
    <property type="entry name" value="NAD kinase/diacylglycerol kinase-like"/>
    <property type="match status" value="1"/>
</dbReference>
<keyword evidence="1 6" id="KW-0808">Transferase</keyword>
<comment type="similarity">
    <text evidence="6">Belongs to the NAD kinase family.</text>
</comment>
<keyword evidence="2 6" id="KW-0418">Kinase</keyword>
<feature type="binding site" evidence="6">
    <location>
        <begin position="99"/>
        <end position="100"/>
    </location>
    <ligand>
        <name>NAD(+)</name>
        <dbReference type="ChEBI" id="CHEBI:57540"/>
    </ligand>
</feature>
<dbReference type="GO" id="GO:0019674">
    <property type="term" value="P:NAD+ metabolic process"/>
    <property type="evidence" value="ECO:0007669"/>
    <property type="project" value="InterPro"/>
</dbReference>
<dbReference type="GO" id="GO:0051287">
    <property type="term" value="F:NAD binding"/>
    <property type="evidence" value="ECO:0007669"/>
    <property type="project" value="UniProtKB-ARBA"/>
</dbReference>
<gene>
    <name evidence="6" type="primary">nadK</name>
    <name evidence="7" type="ORF">CEE37_06290</name>
</gene>
<evidence type="ECO:0000256" key="1">
    <source>
        <dbReference type="ARBA" id="ARBA00022679"/>
    </source>
</evidence>
<dbReference type="Gene3D" id="2.60.200.30">
    <property type="entry name" value="Probable inorganic polyphosphate/atp-NAD kinase, domain 2"/>
    <property type="match status" value="1"/>
</dbReference>
<evidence type="ECO:0000256" key="4">
    <source>
        <dbReference type="ARBA" id="ARBA00023027"/>
    </source>
</evidence>
<evidence type="ECO:0000256" key="5">
    <source>
        <dbReference type="ARBA" id="ARBA00047925"/>
    </source>
</evidence>
<keyword evidence="6" id="KW-0963">Cytoplasm</keyword>
<comment type="subcellular location">
    <subcellularLocation>
        <location evidence="6">Cytoplasm</location>
    </subcellularLocation>
</comment>
<evidence type="ECO:0000313" key="8">
    <source>
        <dbReference type="Proteomes" id="UP000319619"/>
    </source>
</evidence>
<keyword evidence="3 6" id="KW-0521">NADP</keyword>
<organism evidence="7 8">
    <name type="scientific">candidate division LCP-89 bacterium B3_LCP</name>
    <dbReference type="NCBI Taxonomy" id="2012998"/>
    <lineage>
        <taxon>Bacteria</taxon>
        <taxon>Pseudomonadati</taxon>
        <taxon>Bacteria division LCP-89</taxon>
    </lineage>
</organism>
<dbReference type="GO" id="GO:0005737">
    <property type="term" value="C:cytoplasm"/>
    <property type="evidence" value="ECO:0007669"/>
    <property type="project" value="UniProtKB-SubCell"/>
</dbReference>
<evidence type="ECO:0000313" key="7">
    <source>
        <dbReference type="EMBL" id="TKJ41273.1"/>
    </source>
</evidence>
<dbReference type="PANTHER" id="PTHR20275">
    <property type="entry name" value="NAD KINASE"/>
    <property type="match status" value="1"/>
</dbReference>
<dbReference type="Pfam" id="PF20143">
    <property type="entry name" value="NAD_kinase_C"/>
    <property type="match status" value="1"/>
</dbReference>
<dbReference type="HAMAP" id="MF_00361">
    <property type="entry name" value="NAD_kinase"/>
    <property type="match status" value="1"/>
</dbReference>